<dbReference type="InterPro" id="IPR056822">
    <property type="entry name" value="TEN_NHL"/>
</dbReference>
<dbReference type="InterPro" id="IPR007110">
    <property type="entry name" value="Ig-like_dom"/>
</dbReference>
<sequence>MIELKKAWYLLLVSTLCLLFCNRLNAQHKTPKLIDARVGIDGSSPELLTAVGNQVIFKGSTDGKGKELYLSDGIRAQSFDVWPGGNASNPYDFVPLNLNGIPYAYFFANNGQVNSALFRISLKGELSSRNAEFVANVHDIGDNGKYLVKMGSELFFAAQDPVGRQELFKSDGTTTTLVKDLNATLIPGGAGATLPSDPENLTVINGMLFFSADNGGTNDANRELGISKGDEATTFMLDINPDGSSKPRHFVEKDGLAYFIAEDNTGTHLWSSDGTNASPTKISFPNEITFFNDDQGLVVAGGHLFFSATKTTQTGSDYTLWSCDGTSFEEIASMGNPKYMTNMGGICFFSARGKNASGIAVGFELWKSDGTSAGTELVKDIAANSFSSLPSDLTVVTTQVNGASKSTLYFWAGPSSTKELWRSDGTTQGTVLVNVPNLNSRTPPRFPTIIAAEIKPGKEGLFFVATDKDLGAELWYAAPCPSAELSYGNNSICRGSGPINPQLVGADGEDVSGGVYSIDKTGLPIDPSTGVITPDGSTAPGDYTITYQVIQPGCDIKAQAVVKVGTGGGGGGSAPTAKISTLAKGFKFDTTIEPEKDGSAGMVISLDGKYLYVADQRNQVIKKVDLVTKTVSIVAGSGVAGFKDDNGSLAQFNYPSGLALDMAGNLYVADKNNHAIRMITNPSGGSPVVRTIAGNSSYPTAVSGNVTGALAVAKFNEPSGVAVDAAGNIYVADKNNHRIKKIANGMVTTLAGPMNDAASIPGRTDGAADAARFFFPTSVALDITGAQLYVADKLNNIIRQVNTADGHTLTYAGDVANGIAGHQDGNAASAKFRSPAGITVNAVGDVYIADTHNQVIRKISQGQVITIAGEVEVADDDSDVLARDAKFRYPSGIFADLEQNLYISDKLNFSVRKYHFDNTNGRVTTGKTICAGTSGTLKVEGLAVGSTVDKWQSSTDGVNWTDIAGTANATSINYSNLSVVTFYRALVLSGSCGSDPSNYAVLKIGGPAAPVAGEDQTHCGSGSVTVTASGGTNGSYVWYDKDGNVDNAQTNGSYTANFTAGTYTVQVALKGATCESAKVPIKITVSAKPTPVIDPTGAQTVCVNQSQIYQVTTDNTANGNTYKWEVTNGTIVGADDQPQVTIQWEALGSGTLKVTEQSGSNCVGVSAIYNVTINSGTVVPEGVGGSGCGTSGVIIQLAAKNATGSMQYLWYDAPTAGKLLKTSADANDDTFDTPSIFTTTTYYVSIKSTSCETERVEVVAHVLAGTPNDPTNALASPQTRCGAGEVTFKAEGAVNGQTYRWYDQATGGKLLQDNAVADFRTGVPLGSTTYYVSIHNTSCGGESNRVAVTVNVTNTGGTPPQVTPRQGCGKSNPVLGATHPDADGSPQFKWYENATDAVPKATNTGSFLVPNLTTTTTYYVSFDNGSCETDRVPVTATITNLTPPQVIDGSRCDAGKVTLTATGATSGQIYRWFLSATPPDPSTANWLKSSTDEKDNSYETPALGADRSFYVAIVNLNDPNKKGDDCYSSLVEVKAIIKEAGTPPDAPVVRAIPPSLCTSGTFDLEATGATGGQVYKWYADAAKTALKKTSSDHQDNMYTTDPHTTGTTDYYVSIVDASCGNAESTLTKVSVTVGGGVADPVPVPGATCGPGKVTLSASGGTEGQYRWYADLTSATVLGTSATFITKLINQNATYYVSVFNGTCETKRVPVLASVQEAPTARFEGSSLACVNSEVTYTAASTGLQYTWTVSNEGTITAGGGASDNFVKVKWTTRGLGKVTLEEQVGTCKAQTDKNITLSAKPGVPVVTGDITEVCAYAIGTNNEAVYAIGTPNPAYTYVWRIVNGDVAGKIVFTNAEATQVRIRWSNSLPTDVFTETFEVFAQAKNTGCTSDVLTQVVKVKRAPIKPLLTDKVDSVYVNTIRTYATTTNNAGAGITYDWQVTGGAIQNQNANQVTIKWSNTAATRELYVKETVTATGCINYSDTATIYVFPYNVTAKALYPVICEGGQVQLQANDAKAGTYAWYTTANGGAVQYQSTNNGTDSDVLKVPQNAAGLYTYYVSPVTLSGVNGADDSGGDNPRIAVAFDVKANNPANFTVVGDTTNAQNCTPNGAGGGAVTLTTVSGGFAGAPYTYVWSKTEEAVYSATTRDISDLTPGTYTVQVTDAGGCMSDVYTFIIEDRRQYVTDAKLNVTSTGSLVLNAASDTATITVGESVILAATATDAATFAWTANNSAEVANISDVTVGSPTLTPNQTTSYTVQLTNSKGCDTTLTMVVRVLRFQVFVPSMFTPNNDQKNDRFQVFGNQVATLSLKVYSRTGLLVYESNSKEEVMGSNEFGAKTDETQNNGWDGTYKQRPLPKGNYVWYLRGKYKNGAEFKKSGNVLLIR</sequence>
<evidence type="ECO:0000313" key="5">
    <source>
        <dbReference type="Proteomes" id="UP000004095"/>
    </source>
</evidence>
<organism evidence="4 5">
    <name type="scientific">Microscilla marina ATCC 23134</name>
    <dbReference type="NCBI Taxonomy" id="313606"/>
    <lineage>
        <taxon>Bacteria</taxon>
        <taxon>Pseudomonadati</taxon>
        <taxon>Bacteroidota</taxon>
        <taxon>Cytophagia</taxon>
        <taxon>Cytophagales</taxon>
        <taxon>Microscillaceae</taxon>
        <taxon>Microscilla</taxon>
    </lineage>
</organism>
<protein>
    <recommendedName>
        <fullName evidence="3">Ig-like domain-containing protein</fullName>
    </recommendedName>
</protein>
<dbReference type="Proteomes" id="UP000004095">
    <property type="component" value="Unassembled WGS sequence"/>
</dbReference>
<dbReference type="Gene3D" id="2.120.10.30">
    <property type="entry name" value="TolB, C-terminal domain"/>
    <property type="match status" value="3"/>
</dbReference>
<dbReference type="RefSeq" id="WP_002693552.1">
    <property type="nucleotide sequence ID" value="NZ_AAWS01000002.1"/>
</dbReference>
<dbReference type="EMBL" id="AAWS01000002">
    <property type="protein sequence ID" value="EAY31713.1"/>
    <property type="molecule type" value="Genomic_DNA"/>
</dbReference>
<dbReference type="Pfam" id="PF13585">
    <property type="entry name" value="CHU_C"/>
    <property type="match status" value="1"/>
</dbReference>
<dbReference type="Pfam" id="PF25021">
    <property type="entry name" value="TEN_NHL"/>
    <property type="match status" value="1"/>
</dbReference>
<evidence type="ECO:0000259" key="3">
    <source>
        <dbReference type="PROSITE" id="PS50835"/>
    </source>
</evidence>
<feature type="repeat" description="NHL" evidence="2">
    <location>
        <begin position="704"/>
        <end position="745"/>
    </location>
</feature>
<comment type="caution">
    <text evidence="4">The sequence shown here is derived from an EMBL/GenBank/DDBJ whole genome shotgun (WGS) entry which is preliminary data.</text>
</comment>
<gene>
    <name evidence="4" type="ORF">M23134_05219</name>
</gene>
<feature type="domain" description="Ig-like" evidence="3">
    <location>
        <begin position="1709"/>
        <end position="1798"/>
    </location>
</feature>
<dbReference type="eggNOG" id="COG3209">
    <property type="taxonomic scope" value="Bacteria"/>
</dbReference>
<dbReference type="SUPFAM" id="SSF101898">
    <property type="entry name" value="NHL repeat"/>
    <property type="match status" value="1"/>
</dbReference>
<dbReference type="InterPro" id="IPR013783">
    <property type="entry name" value="Ig-like_fold"/>
</dbReference>
<dbReference type="InterPro" id="IPR011042">
    <property type="entry name" value="6-blade_b-propeller_TolB-like"/>
</dbReference>
<dbReference type="Gene3D" id="2.60.40.10">
    <property type="entry name" value="Immunoglobulins"/>
    <property type="match status" value="1"/>
</dbReference>
<dbReference type="PROSITE" id="PS50835">
    <property type="entry name" value="IG_LIKE"/>
    <property type="match status" value="1"/>
</dbReference>
<dbReference type="InterPro" id="IPR001258">
    <property type="entry name" value="NHL_repeat"/>
</dbReference>
<dbReference type="eggNOG" id="COG3291">
    <property type="taxonomic scope" value="Bacteria"/>
</dbReference>
<name>A1ZDH4_MICM2</name>
<evidence type="ECO:0000256" key="2">
    <source>
        <dbReference type="PROSITE-ProRule" id="PRU00504"/>
    </source>
</evidence>
<evidence type="ECO:0000313" key="4">
    <source>
        <dbReference type="EMBL" id="EAY31713.1"/>
    </source>
</evidence>
<dbReference type="PANTHER" id="PTHR13833:SF71">
    <property type="entry name" value="NHL DOMAIN-CONTAINING PROTEIN"/>
    <property type="match status" value="1"/>
</dbReference>
<keyword evidence="5" id="KW-1185">Reference proteome</keyword>
<dbReference type="eggNOG" id="COG3391">
    <property type="taxonomic scope" value="Bacteria"/>
</dbReference>
<evidence type="ECO:0000256" key="1">
    <source>
        <dbReference type="ARBA" id="ARBA00022737"/>
    </source>
</evidence>
<dbReference type="Pfam" id="PF01436">
    <property type="entry name" value="NHL"/>
    <property type="match status" value="1"/>
</dbReference>
<dbReference type="InterPro" id="IPR044023">
    <property type="entry name" value="Ig_7"/>
</dbReference>
<dbReference type="OrthoDB" id="791543at2"/>
<accession>A1ZDH4</accession>
<dbReference type="Pfam" id="PF19081">
    <property type="entry name" value="Ig_7"/>
    <property type="match status" value="5"/>
</dbReference>
<dbReference type="eggNOG" id="COG1520">
    <property type="taxonomic scope" value="Bacteria"/>
</dbReference>
<dbReference type="PANTHER" id="PTHR13833">
    <property type="match status" value="1"/>
</dbReference>
<keyword evidence="1" id="KW-0677">Repeat</keyword>
<feature type="repeat" description="NHL" evidence="2">
    <location>
        <begin position="651"/>
        <end position="682"/>
    </location>
</feature>
<dbReference type="PROSITE" id="PS51125">
    <property type="entry name" value="NHL"/>
    <property type="match status" value="2"/>
</dbReference>
<proteinExistence type="predicted"/>
<reference evidence="4 5" key="1">
    <citation type="submission" date="2007-01" db="EMBL/GenBank/DDBJ databases">
        <authorList>
            <person name="Haygood M."/>
            <person name="Podell S."/>
            <person name="Anderson C."/>
            <person name="Hopkinson B."/>
            <person name="Roe K."/>
            <person name="Barbeau K."/>
            <person name="Gaasterland T."/>
            <person name="Ferriera S."/>
            <person name="Johnson J."/>
            <person name="Kravitz S."/>
            <person name="Beeson K."/>
            <person name="Sutton G."/>
            <person name="Rogers Y.-H."/>
            <person name="Friedman R."/>
            <person name="Frazier M."/>
            <person name="Venter J.C."/>
        </authorList>
    </citation>
    <scope>NUCLEOTIDE SEQUENCE [LARGE SCALE GENOMIC DNA]</scope>
    <source>
        <strain evidence="4 5">ATCC 23134</strain>
    </source>
</reference>